<dbReference type="VEuPathDB" id="FungiDB:GGTG_09658"/>
<evidence type="ECO:0000313" key="4">
    <source>
        <dbReference type="Proteomes" id="UP000006039"/>
    </source>
</evidence>
<reference evidence="3" key="5">
    <citation type="submission" date="2018-04" db="UniProtKB">
        <authorList>
            <consortium name="EnsemblFungi"/>
        </authorList>
    </citation>
    <scope>IDENTIFICATION</scope>
    <source>
        <strain evidence="3">R3-111a-1</strain>
    </source>
</reference>
<gene>
    <name evidence="3" type="primary">20350116</name>
    <name evidence="2" type="ORF">GGTG_09658</name>
</gene>
<evidence type="ECO:0000313" key="2">
    <source>
        <dbReference type="EMBL" id="EJT72803.1"/>
    </source>
</evidence>
<accession>J3P820</accession>
<evidence type="ECO:0000256" key="1">
    <source>
        <dbReference type="SAM" id="MobiDB-lite"/>
    </source>
</evidence>
<dbReference type="EnsemblFungi" id="EJT72803">
    <property type="protein sequence ID" value="EJT72803"/>
    <property type="gene ID" value="GGTG_09658"/>
</dbReference>
<dbReference type="GeneID" id="20350116"/>
<reference evidence="2" key="3">
    <citation type="submission" date="2010-09" db="EMBL/GenBank/DDBJ databases">
        <title>Annotation of Gaeumannomyces graminis var. tritici R3-111a-1.</title>
        <authorList>
            <consortium name="The Broad Institute Genome Sequencing Platform"/>
            <person name="Ma L.-J."/>
            <person name="Dead R."/>
            <person name="Young S.K."/>
            <person name="Zeng Q."/>
            <person name="Gargeya S."/>
            <person name="Fitzgerald M."/>
            <person name="Haas B."/>
            <person name="Abouelleil A."/>
            <person name="Alvarado L."/>
            <person name="Arachchi H.M."/>
            <person name="Berlin A."/>
            <person name="Brown A."/>
            <person name="Chapman S.B."/>
            <person name="Chen Z."/>
            <person name="Dunbar C."/>
            <person name="Freedman E."/>
            <person name="Gearin G."/>
            <person name="Gellesch M."/>
            <person name="Goldberg J."/>
            <person name="Griggs A."/>
            <person name="Gujja S."/>
            <person name="Heiman D."/>
            <person name="Howarth C."/>
            <person name="Larson L."/>
            <person name="Lui A."/>
            <person name="MacDonald P.J.P."/>
            <person name="Mehta T."/>
            <person name="Montmayeur A."/>
            <person name="Murphy C."/>
            <person name="Neiman D."/>
            <person name="Pearson M."/>
            <person name="Priest M."/>
            <person name="Roberts A."/>
            <person name="Saif S."/>
            <person name="Shea T."/>
            <person name="Shenoy N."/>
            <person name="Sisk P."/>
            <person name="Stolte C."/>
            <person name="Sykes S."/>
            <person name="Yandava C."/>
            <person name="Wortman J."/>
            <person name="Nusbaum C."/>
            <person name="Birren B."/>
        </authorList>
    </citation>
    <scope>NUCLEOTIDE SEQUENCE</scope>
    <source>
        <strain evidence="2">R3-111a-1</strain>
    </source>
</reference>
<dbReference type="RefSeq" id="XP_009225777.1">
    <property type="nucleotide sequence ID" value="XM_009227513.1"/>
</dbReference>
<feature type="region of interest" description="Disordered" evidence="1">
    <location>
        <begin position="30"/>
        <end position="66"/>
    </location>
</feature>
<organism evidence="2">
    <name type="scientific">Gaeumannomyces tritici (strain R3-111a-1)</name>
    <name type="common">Wheat and barley take-all root rot fungus</name>
    <name type="synonym">Gaeumannomyces graminis var. tritici</name>
    <dbReference type="NCBI Taxonomy" id="644352"/>
    <lineage>
        <taxon>Eukaryota</taxon>
        <taxon>Fungi</taxon>
        <taxon>Dikarya</taxon>
        <taxon>Ascomycota</taxon>
        <taxon>Pezizomycotina</taxon>
        <taxon>Sordariomycetes</taxon>
        <taxon>Sordariomycetidae</taxon>
        <taxon>Magnaporthales</taxon>
        <taxon>Magnaporthaceae</taxon>
        <taxon>Gaeumannomyces</taxon>
    </lineage>
</organism>
<dbReference type="EMBL" id="GL385399">
    <property type="protein sequence ID" value="EJT72803.1"/>
    <property type="molecule type" value="Genomic_DNA"/>
</dbReference>
<proteinExistence type="predicted"/>
<evidence type="ECO:0000313" key="3">
    <source>
        <dbReference type="EnsemblFungi" id="EJT72803"/>
    </source>
</evidence>
<dbReference type="AlphaFoldDB" id="J3P820"/>
<reference evidence="3" key="4">
    <citation type="journal article" date="2015" name="G3 (Bethesda)">
        <title>Genome sequences of three phytopathogenic species of the Magnaporthaceae family of fungi.</title>
        <authorList>
            <person name="Okagaki L.H."/>
            <person name="Nunes C.C."/>
            <person name="Sailsbery J."/>
            <person name="Clay B."/>
            <person name="Brown D."/>
            <person name="John T."/>
            <person name="Oh Y."/>
            <person name="Young N."/>
            <person name="Fitzgerald M."/>
            <person name="Haas B.J."/>
            <person name="Zeng Q."/>
            <person name="Young S."/>
            <person name="Adiconis X."/>
            <person name="Fan L."/>
            <person name="Levin J.Z."/>
            <person name="Mitchell T.K."/>
            <person name="Okubara P.A."/>
            <person name="Farman M.L."/>
            <person name="Kohn L.M."/>
            <person name="Birren B."/>
            <person name="Ma L.-J."/>
            <person name="Dean R.A."/>
        </authorList>
    </citation>
    <scope>NUCLEOTIDE SEQUENCE</scope>
    <source>
        <strain evidence="3">R3-111a-1</strain>
    </source>
</reference>
<name>J3P820_GAET3</name>
<sequence>MGEYGREWALVWSGGSATRHLTAGQARVGCVGLGNQSPRRARRQHGRDRQQTEASTGKQKRGGASPLWVGERLGAVAPKEGAGKWGQWEEAGGIAAVGVCRRHGGGGCE</sequence>
<protein>
    <submittedName>
        <fullName evidence="2 3">Uncharacterized protein</fullName>
    </submittedName>
</protein>
<dbReference type="Proteomes" id="UP000006039">
    <property type="component" value="Unassembled WGS sequence"/>
</dbReference>
<reference evidence="2" key="2">
    <citation type="submission" date="2010-07" db="EMBL/GenBank/DDBJ databases">
        <authorList>
            <consortium name="The Broad Institute Genome Sequencing Platform"/>
            <consortium name="Broad Institute Genome Sequencing Center for Infectious Disease"/>
            <person name="Ma L.-J."/>
            <person name="Dead R."/>
            <person name="Young S."/>
            <person name="Zeng Q."/>
            <person name="Koehrsen M."/>
            <person name="Alvarado L."/>
            <person name="Berlin A."/>
            <person name="Chapman S.B."/>
            <person name="Chen Z."/>
            <person name="Freedman E."/>
            <person name="Gellesch M."/>
            <person name="Goldberg J."/>
            <person name="Griggs A."/>
            <person name="Gujja S."/>
            <person name="Heilman E.R."/>
            <person name="Heiman D."/>
            <person name="Hepburn T."/>
            <person name="Howarth C."/>
            <person name="Jen D."/>
            <person name="Larson L."/>
            <person name="Mehta T."/>
            <person name="Neiman D."/>
            <person name="Pearson M."/>
            <person name="Roberts A."/>
            <person name="Saif S."/>
            <person name="Shea T."/>
            <person name="Shenoy N."/>
            <person name="Sisk P."/>
            <person name="Stolte C."/>
            <person name="Sykes S."/>
            <person name="Walk T."/>
            <person name="White J."/>
            <person name="Yandava C."/>
            <person name="Haas B."/>
            <person name="Nusbaum C."/>
            <person name="Birren B."/>
        </authorList>
    </citation>
    <scope>NUCLEOTIDE SEQUENCE</scope>
    <source>
        <strain evidence="2">R3-111a-1</strain>
    </source>
</reference>
<dbReference type="HOGENOM" id="CLU_2184141_0_0_1"/>
<keyword evidence="4" id="KW-1185">Reference proteome</keyword>
<reference evidence="4" key="1">
    <citation type="submission" date="2010-07" db="EMBL/GenBank/DDBJ databases">
        <title>The genome sequence of Gaeumannomyces graminis var. tritici strain R3-111a-1.</title>
        <authorList>
            <consortium name="The Broad Institute Genome Sequencing Platform"/>
            <person name="Ma L.-J."/>
            <person name="Dead R."/>
            <person name="Young S."/>
            <person name="Zeng Q."/>
            <person name="Koehrsen M."/>
            <person name="Alvarado L."/>
            <person name="Berlin A."/>
            <person name="Chapman S.B."/>
            <person name="Chen Z."/>
            <person name="Freedman E."/>
            <person name="Gellesch M."/>
            <person name="Goldberg J."/>
            <person name="Griggs A."/>
            <person name="Gujja S."/>
            <person name="Heilman E.R."/>
            <person name="Heiman D."/>
            <person name="Hepburn T."/>
            <person name="Howarth C."/>
            <person name="Jen D."/>
            <person name="Larson L."/>
            <person name="Mehta T."/>
            <person name="Neiman D."/>
            <person name="Pearson M."/>
            <person name="Roberts A."/>
            <person name="Saif S."/>
            <person name="Shea T."/>
            <person name="Shenoy N."/>
            <person name="Sisk P."/>
            <person name="Stolte C."/>
            <person name="Sykes S."/>
            <person name="Walk T."/>
            <person name="White J."/>
            <person name="Yandava C."/>
            <person name="Haas B."/>
            <person name="Nusbaum C."/>
            <person name="Birren B."/>
        </authorList>
    </citation>
    <scope>NUCLEOTIDE SEQUENCE [LARGE SCALE GENOMIC DNA]</scope>
    <source>
        <strain evidence="4">R3-111a-1</strain>
    </source>
</reference>